<comment type="caution">
    <text evidence="3">The sequence shown here is derived from an EMBL/GenBank/DDBJ whole genome shotgun (WGS) entry which is preliminary data.</text>
</comment>
<dbReference type="EMBL" id="JXTB01000045">
    <property type="protein sequence ID" value="PON71291.1"/>
    <property type="molecule type" value="Genomic_DNA"/>
</dbReference>
<dbReference type="Proteomes" id="UP000237105">
    <property type="component" value="Unassembled WGS sequence"/>
</dbReference>
<dbReference type="Gene3D" id="4.10.60.10">
    <property type="entry name" value="Zinc finger, CCHC-type"/>
    <property type="match status" value="1"/>
</dbReference>
<proteinExistence type="predicted"/>
<sequence length="175" mass="20420">MLLIGSLPDELDYLCITLLHGKEKLSFDEVSTVLYIHEIQKKYQKENREMPAEAFAARRRSQSRKQEKNDKSHSKGRPGKNKCAFCHEKRHWKKDCLKLKNKGKGKATFDAYVAEVEDNESDFALVSQPMISQYDEWILDSGCTYYMCPHKEWFFNFEELNGGVFYIGNHVKQLG</sequence>
<dbReference type="OrthoDB" id="1194585at2759"/>
<dbReference type="InterPro" id="IPR054722">
    <property type="entry name" value="PolX-like_BBD"/>
</dbReference>
<evidence type="ECO:0000313" key="4">
    <source>
        <dbReference type="Proteomes" id="UP000237105"/>
    </source>
</evidence>
<evidence type="ECO:0000313" key="3">
    <source>
        <dbReference type="EMBL" id="PON71291.1"/>
    </source>
</evidence>
<evidence type="ECO:0000256" key="1">
    <source>
        <dbReference type="SAM" id="MobiDB-lite"/>
    </source>
</evidence>
<name>A0A2P5DDC9_PARAD</name>
<dbReference type="PANTHER" id="PTHR47592">
    <property type="entry name" value="PBF68 PROTEIN"/>
    <property type="match status" value="1"/>
</dbReference>
<keyword evidence="4" id="KW-1185">Reference proteome</keyword>
<dbReference type="AlphaFoldDB" id="A0A2P5DDC9"/>
<gene>
    <name evidence="3" type="ORF">PanWU01x14_074310</name>
</gene>
<protein>
    <submittedName>
        <fullName evidence="3">Zinc finger, CCHC-type</fullName>
    </submittedName>
</protein>
<dbReference type="Pfam" id="PF22936">
    <property type="entry name" value="Pol_BBD"/>
    <property type="match status" value="1"/>
</dbReference>
<dbReference type="PANTHER" id="PTHR47592:SF27">
    <property type="entry name" value="OS08G0421700 PROTEIN"/>
    <property type="match status" value="1"/>
</dbReference>
<accession>A0A2P5DDC9</accession>
<evidence type="ECO:0000259" key="2">
    <source>
        <dbReference type="Pfam" id="PF22936"/>
    </source>
</evidence>
<organism evidence="3 4">
    <name type="scientific">Parasponia andersonii</name>
    <name type="common">Sponia andersonii</name>
    <dbReference type="NCBI Taxonomy" id="3476"/>
    <lineage>
        <taxon>Eukaryota</taxon>
        <taxon>Viridiplantae</taxon>
        <taxon>Streptophyta</taxon>
        <taxon>Embryophyta</taxon>
        <taxon>Tracheophyta</taxon>
        <taxon>Spermatophyta</taxon>
        <taxon>Magnoliopsida</taxon>
        <taxon>eudicotyledons</taxon>
        <taxon>Gunneridae</taxon>
        <taxon>Pentapetalae</taxon>
        <taxon>rosids</taxon>
        <taxon>fabids</taxon>
        <taxon>Rosales</taxon>
        <taxon>Cannabaceae</taxon>
        <taxon>Parasponia</taxon>
    </lineage>
</organism>
<feature type="domain" description="Retrovirus-related Pol polyprotein from transposon TNT 1-94-like beta-barrel" evidence="2">
    <location>
        <begin position="137"/>
        <end position="170"/>
    </location>
</feature>
<feature type="region of interest" description="Disordered" evidence="1">
    <location>
        <begin position="47"/>
        <end position="82"/>
    </location>
</feature>
<feature type="compositionally biased region" description="Basic and acidic residues" evidence="1">
    <location>
        <begin position="64"/>
        <end position="73"/>
    </location>
</feature>
<reference evidence="4" key="1">
    <citation type="submission" date="2016-06" db="EMBL/GenBank/DDBJ databases">
        <title>Parallel loss of symbiosis genes in relatives of nitrogen-fixing non-legume Parasponia.</title>
        <authorList>
            <person name="Van Velzen R."/>
            <person name="Holmer R."/>
            <person name="Bu F."/>
            <person name="Rutten L."/>
            <person name="Van Zeijl A."/>
            <person name="Liu W."/>
            <person name="Santuari L."/>
            <person name="Cao Q."/>
            <person name="Sharma T."/>
            <person name="Shen D."/>
            <person name="Roswanjaya Y."/>
            <person name="Wardhani T."/>
            <person name="Kalhor M.S."/>
            <person name="Jansen J."/>
            <person name="Van den Hoogen J."/>
            <person name="Gungor B."/>
            <person name="Hartog M."/>
            <person name="Hontelez J."/>
            <person name="Verver J."/>
            <person name="Yang W.-C."/>
            <person name="Schijlen E."/>
            <person name="Repin R."/>
            <person name="Schilthuizen M."/>
            <person name="Schranz E."/>
            <person name="Heidstra R."/>
            <person name="Miyata K."/>
            <person name="Fedorova E."/>
            <person name="Kohlen W."/>
            <person name="Bisseling T."/>
            <person name="Smit S."/>
            <person name="Geurts R."/>
        </authorList>
    </citation>
    <scope>NUCLEOTIDE SEQUENCE [LARGE SCALE GENOMIC DNA]</scope>
    <source>
        <strain evidence="4">cv. WU1-14</strain>
    </source>
</reference>